<dbReference type="EMBL" id="JASITI010000032">
    <property type="protein sequence ID" value="MDK9498574.1"/>
    <property type="molecule type" value="Genomic_DNA"/>
</dbReference>
<dbReference type="InterPro" id="IPR001932">
    <property type="entry name" value="PPM-type_phosphatase-like_dom"/>
</dbReference>
<dbReference type="PANTHER" id="PTHR43156:SF2">
    <property type="entry name" value="STAGE II SPORULATION PROTEIN E"/>
    <property type="match status" value="1"/>
</dbReference>
<dbReference type="PANTHER" id="PTHR43156">
    <property type="entry name" value="STAGE II SPORULATION PROTEIN E-RELATED"/>
    <property type="match status" value="1"/>
</dbReference>
<reference evidence="3 4" key="1">
    <citation type="submission" date="2023-05" db="EMBL/GenBank/DDBJ databases">
        <title>Sequencing and Assembly of Streptomyces sp. NP73.</title>
        <authorList>
            <person name="Konwar A.N."/>
            <person name="Saikia K."/>
            <person name="Thakur D."/>
        </authorList>
    </citation>
    <scope>NUCLEOTIDE SEQUENCE [LARGE SCALE GENOMIC DNA]</scope>
    <source>
        <strain evidence="3 4">NP73</strain>
    </source>
</reference>
<dbReference type="SUPFAM" id="SSF81606">
    <property type="entry name" value="PP2C-like"/>
    <property type="match status" value="1"/>
</dbReference>
<dbReference type="PROSITE" id="PS51746">
    <property type="entry name" value="PPM_2"/>
    <property type="match status" value="1"/>
</dbReference>
<evidence type="ECO:0000259" key="2">
    <source>
        <dbReference type="PROSITE" id="PS51746"/>
    </source>
</evidence>
<protein>
    <submittedName>
        <fullName evidence="3">PP2C family protein-serine/threonine phosphatase</fullName>
    </submittedName>
</protein>
<dbReference type="InterPro" id="IPR036457">
    <property type="entry name" value="PPM-type-like_dom_sf"/>
</dbReference>
<evidence type="ECO:0000313" key="3">
    <source>
        <dbReference type="EMBL" id="MDK9498574.1"/>
    </source>
</evidence>
<name>A0ABT7H0C9_9ACTN</name>
<evidence type="ECO:0000313" key="4">
    <source>
        <dbReference type="Proteomes" id="UP001223390"/>
    </source>
</evidence>
<dbReference type="SMART" id="SM00331">
    <property type="entry name" value="PP2C_SIG"/>
    <property type="match status" value="1"/>
</dbReference>
<dbReference type="InterPro" id="IPR052016">
    <property type="entry name" value="Bact_Sigma-Reg"/>
</dbReference>
<keyword evidence="4" id="KW-1185">Reference proteome</keyword>
<dbReference type="Proteomes" id="UP001223390">
    <property type="component" value="Unassembled WGS sequence"/>
</dbReference>
<organism evidence="3 4">
    <name type="scientific">Streptomyces katrae</name>
    <dbReference type="NCBI Taxonomy" id="68223"/>
    <lineage>
        <taxon>Bacteria</taxon>
        <taxon>Bacillati</taxon>
        <taxon>Actinomycetota</taxon>
        <taxon>Actinomycetes</taxon>
        <taxon>Kitasatosporales</taxon>
        <taxon>Streptomycetaceae</taxon>
        <taxon>Streptomyces</taxon>
    </lineage>
</organism>
<accession>A0ABT7H0C9</accession>
<dbReference type="RefSeq" id="WP_285344640.1">
    <property type="nucleotide sequence ID" value="NZ_JASITI010000032.1"/>
</dbReference>
<sequence>MSPAVPRDPETLKQLITREVTLLRAAAGRSAGARPSPATPAEIAESESLLACSCGAVAHHSHSCAEGAGDHDPWACVCATLPAIPVSAALLAPVTDDDGTTEDFVIRAGNHVRSVEWLDAPDRQVGKRLREVRPGVDGSGLLDSLKEVLHTGRALRNFPVDYTERRPDGLHRTRLLYDAASCSGQVVTTWRPAHNPAELMSLEAQYIASMGWAHFDLLSGETTWSEGLSMIFRTAPGRPMGLLDLCDAVLLEDVPRWGRLLRALFDGEEPPGSEIRFSVYGDVRTLHVIGRPVISTDGLAWALHLIARDLTPVIRGRQRLAATRRQTERLREEAAAEHRVAAALREALLPTHSSEIARLGFAVAAAYLPVEADAAVGGDWYKCRALPDGRILLAIGDACGHGLDAVARMAQQRHALAGLAHTPGSDAGQLTTWLNELVCADASAETATTVIGHLAGDRRLVWACAGHPAPLLLHDGTATALDTGHRGPLLGLLPGEAYATADVPLEPGDLLLLYTDGLVERRGEDIGTGIDSLREHLADCAGGDARQTLDAVVARYAGDRLEDDTCLVVVEAL</sequence>
<proteinExistence type="predicted"/>
<dbReference type="Gene3D" id="3.60.40.10">
    <property type="entry name" value="PPM-type phosphatase domain"/>
    <property type="match status" value="1"/>
</dbReference>
<feature type="domain" description="PPM-type phosphatase" evidence="2">
    <location>
        <begin position="379"/>
        <end position="572"/>
    </location>
</feature>
<gene>
    <name evidence="3" type="ORF">QEZ40_003759</name>
</gene>
<keyword evidence="1" id="KW-0378">Hydrolase</keyword>
<evidence type="ECO:0000256" key="1">
    <source>
        <dbReference type="ARBA" id="ARBA00022801"/>
    </source>
</evidence>
<dbReference type="Pfam" id="PF07228">
    <property type="entry name" value="SpoIIE"/>
    <property type="match status" value="1"/>
</dbReference>
<comment type="caution">
    <text evidence="3">The sequence shown here is derived from an EMBL/GenBank/DDBJ whole genome shotgun (WGS) entry which is preliminary data.</text>
</comment>